<evidence type="ECO:0000313" key="7">
    <source>
        <dbReference type="Proteomes" id="UP001530293"/>
    </source>
</evidence>
<evidence type="ECO:0000313" key="6">
    <source>
        <dbReference type="EMBL" id="KAL3759116.1"/>
    </source>
</evidence>
<keyword evidence="3" id="KW-0540">Nuclease</keyword>
<evidence type="ECO:0000256" key="2">
    <source>
        <dbReference type="ARBA" id="ARBA00022490"/>
    </source>
</evidence>
<evidence type="ECO:0000256" key="5">
    <source>
        <dbReference type="ARBA" id="ARBA00022801"/>
    </source>
</evidence>
<dbReference type="PANTHER" id="PTHR28511:SF1">
    <property type="entry name" value="ENDONUCLEASE V"/>
    <property type="match status" value="1"/>
</dbReference>
<comment type="caution">
    <text evidence="6">The sequence shown here is derived from an EMBL/GenBank/DDBJ whole genome shotgun (WGS) entry which is preliminary data.</text>
</comment>
<keyword evidence="2" id="KW-0963">Cytoplasm</keyword>
<dbReference type="GO" id="GO:0005737">
    <property type="term" value="C:cytoplasm"/>
    <property type="evidence" value="ECO:0007669"/>
    <property type="project" value="UniProtKB-SubCell"/>
</dbReference>
<evidence type="ECO:0000256" key="4">
    <source>
        <dbReference type="ARBA" id="ARBA00022759"/>
    </source>
</evidence>
<dbReference type="Proteomes" id="UP001530293">
    <property type="component" value="Unassembled WGS sequence"/>
</dbReference>
<keyword evidence="7" id="KW-1185">Reference proteome</keyword>
<dbReference type="Pfam" id="PF04493">
    <property type="entry name" value="Endonuclease_5"/>
    <property type="match status" value="2"/>
</dbReference>
<evidence type="ECO:0000256" key="1">
    <source>
        <dbReference type="ARBA" id="ARBA00004496"/>
    </source>
</evidence>
<protein>
    <recommendedName>
        <fullName evidence="8">Endonuclease V</fullName>
    </recommendedName>
</protein>
<keyword evidence="4" id="KW-0255">Endonuclease</keyword>
<sequence>MGDGKTNLQLLLQSWREEQLRIASNVIIPQSSTELSFNAIASSHGRFSLVHPLSSNNSHLLIGGLDISYFGEQGKTTTTNDEDDEAVAVYVILQYTTSASSSSSPQVAIVHRAHKWFTPRVPYIPSYLAFREVDPMLELISSQLQSHPELKPDVLLVDGNGQWHERKAGIASFVGVKTGIPTIGVGKSFYSIDGIMKKEDVLRDVRKAMREWYNTVVVMGEGMDRADNDDSTTLSYQWACSRHQQHTLVLDTVPIPTGASVSDEVTSIPEEVPVDDVILAFISQFANGIAIPMKGCAIENSSNEVLAYALVGHGGNTPKLFKQKQYHLAMSTSTTGARGSKNPIYISVGSHISLIDAVVLCSKLCITRIPKPIREADLYGRHLVREMQQQQQQQHASGFPSNQPS</sequence>
<dbReference type="GO" id="GO:0004519">
    <property type="term" value="F:endonuclease activity"/>
    <property type="evidence" value="ECO:0007669"/>
    <property type="project" value="UniProtKB-KW"/>
</dbReference>
<accession>A0ABD3M8P3</accession>
<gene>
    <name evidence="6" type="ORF">ACHAWU_008725</name>
</gene>
<dbReference type="InterPro" id="IPR007581">
    <property type="entry name" value="Endonuclease-V"/>
</dbReference>
<evidence type="ECO:0000256" key="3">
    <source>
        <dbReference type="ARBA" id="ARBA00022722"/>
    </source>
</evidence>
<reference evidence="6 7" key="1">
    <citation type="submission" date="2024-10" db="EMBL/GenBank/DDBJ databases">
        <title>Updated reference genomes for cyclostephanoid diatoms.</title>
        <authorList>
            <person name="Roberts W.R."/>
            <person name="Alverson A.J."/>
        </authorList>
    </citation>
    <scope>NUCLEOTIDE SEQUENCE [LARGE SCALE GENOMIC DNA]</scope>
    <source>
        <strain evidence="6 7">AJA232-27</strain>
    </source>
</reference>
<keyword evidence="5" id="KW-0378">Hydrolase</keyword>
<dbReference type="AlphaFoldDB" id="A0ABD3M8P3"/>
<proteinExistence type="predicted"/>
<dbReference type="GO" id="GO:0016787">
    <property type="term" value="F:hydrolase activity"/>
    <property type="evidence" value="ECO:0007669"/>
    <property type="project" value="UniProtKB-KW"/>
</dbReference>
<dbReference type="PANTHER" id="PTHR28511">
    <property type="entry name" value="ENDONUCLEASE V"/>
    <property type="match status" value="1"/>
</dbReference>
<name>A0ABD3M8P3_9STRA</name>
<dbReference type="Gene3D" id="3.30.2170.10">
    <property type="entry name" value="archaeoglobus fulgidus dsm 4304 superfamily"/>
    <property type="match status" value="1"/>
</dbReference>
<organism evidence="6 7">
    <name type="scientific">Discostella pseudostelligera</name>
    <dbReference type="NCBI Taxonomy" id="259834"/>
    <lineage>
        <taxon>Eukaryota</taxon>
        <taxon>Sar</taxon>
        <taxon>Stramenopiles</taxon>
        <taxon>Ochrophyta</taxon>
        <taxon>Bacillariophyta</taxon>
        <taxon>Coscinodiscophyceae</taxon>
        <taxon>Thalassiosirophycidae</taxon>
        <taxon>Stephanodiscales</taxon>
        <taxon>Stephanodiscaceae</taxon>
        <taxon>Discostella</taxon>
    </lineage>
</organism>
<comment type="subcellular location">
    <subcellularLocation>
        <location evidence="1">Cytoplasm</location>
    </subcellularLocation>
</comment>
<dbReference type="EMBL" id="JALLBG020000214">
    <property type="protein sequence ID" value="KAL3759116.1"/>
    <property type="molecule type" value="Genomic_DNA"/>
</dbReference>
<evidence type="ECO:0008006" key="8">
    <source>
        <dbReference type="Google" id="ProtNLM"/>
    </source>
</evidence>